<comment type="catalytic activity">
    <reaction evidence="1">
        <text>[L-4-(L-arginin-2-N-yl)aspartate](n) + H2O = [L-4-(L-arginin-2-N-yl)aspartate](n-1) + L-4-(L-arginin-2-N-yl)aspartate</text>
        <dbReference type="Rhea" id="RHEA:12845"/>
        <dbReference type="Rhea" id="RHEA-COMP:13728"/>
        <dbReference type="Rhea" id="RHEA-COMP:13734"/>
        <dbReference type="ChEBI" id="CHEBI:15377"/>
        <dbReference type="ChEBI" id="CHEBI:137986"/>
        <dbReference type="ChEBI" id="CHEBI:137991"/>
        <dbReference type="EC" id="3.4.15.6"/>
    </reaction>
</comment>
<evidence type="ECO:0000256" key="7">
    <source>
        <dbReference type="ARBA" id="ARBA00022801"/>
    </source>
</evidence>
<dbReference type="GO" id="GO:0008241">
    <property type="term" value="F:peptidyl-dipeptidase activity"/>
    <property type="evidence" value="ECO:0007669"/>
    <property type="project" value="UniProtKB-EC"/>
</dbReference>
<dbReference type="InterPro" id="IPR011811">
    <property type="entry name" value="Peptidase_S51_cyanophycinase"/>
</dbReference>
<name>A0A2S1R1X0_9FLAO</name>
<keyword evidence="10" id="KW-1185">Reference proteome</keyword>
<comment type="similarity">
    <text evidence="3">Belongs to the peptidase S51 family.</text>
</comment>
<dbReference type="PANTHER" id="PTHR36175">
    <property type="entry name" value="CYANOPHYCINASE"/>
    <property type="match status" value="1"/>
</dbReference>
<evidence type="ECO:0000313" key="9">
    <source>
        <dbReference type="EMBL" id="AWH86579.1"/>
    </source>
</evidence>
<dbReference type="CDD" id="cd03145">
    <property type="entry name" value="GAT1_cyanophycinase"/>
    <property type="match status" value="1"/>
</dbReference>
<evidence type="ECO:0000256" key="3">
    <source>
        <dbReference type="ARBA" id="ARBA00006534"/>
    </source>
</evidence>
<dbReference type="NCBIfam" id="TIGR02069">
    <property type="entry name" value="cyanophycinase"/>
    <property type="match status" value="1"/>
</dbReference>
<dbReference type="GO" id="GO:0006508">
    <property type="term" value="P:proteolysis"/>
    <property type="evidence" value="ECO:0007669"/>
    <property type="project" value="UniProtKB-KW"/>
</dbReference>
<evidence type="ECO:0000256" key="1">
    <source>
        <dbReference type="ARBA" id="ARBA00001092"/>
    </source>
</evidence>
<evidence type="ECO:0000256" key="8">
    <source>
        <dbReference type="ARBA" id="ARBA00022825"/>
    </source>
</evidence>
<comment type="function">
    <text evidence="2">Exopeptidase that catalyzes the hydrolytic cleavage of multi-L-arginyl-poly-L-aspartic acid (cyanophycin; a water-insoluble reserve polymer) into aspartate-arginine dipeptides.</text>
</comment>
<evidence type="ECO:0000313" key="10">
    <source>
        <dbReference type="Proteomes" id="UP000244929"/>
    </source>
</evidence>
<dbReference type="Gene3D" id="3.40.50.880">
    <property type="match status" value="1"/>
</dbReference>
<dbReference type="OrthoDB" id="9799980at2"/>
<accession>A0A2S1R1X0</accession>
<evidence type="ECO:0000256" key="2">
    <source>
        <dbReference type="ARBA" id="ARBA00002039"/>
    </source>
</evidence>
<dbReference type="GO" id="GO:0008236">
    <property type="term" value="F:serine-type peptidase activity"/>
    <property type="evidence" value="ECO:0007669"/>
    <property type="project" value="UniProtKB-KW"/>
</dbReference>
<dbReference type="Proteomes" id="UP000244929">
    <property type="component" value="Chromosome"/>
</dbReference>
<evidence type="ECO:0000256" key="5">
    <source>
        <dbReference type="ARBA" id="ARBA00015719"/>
    </source>
</evidence>
<organism evidence="9 10">
    <name type="scientific">Flavobacterium album</name>
    <dbReference type="NCBI Taxonomy" id="2175091"/>
    <lineage>
        <taxon>Bacteria</taxon>
        <taxon>Pseudomonadati</taxon>
        <taxon>Bacteroidota</taxon>
        <taxon>Flavobacteriia</taxon>
        <taxon>Flavobacteriales</taxon>
        <taxon>Flavobacteriaceae</taxon>
        <taxon>Flavobacterium</taxon>
    </lineage>
</organism>
<proteinExistence type="inferred from homology"/>
<dbReference type="InterPro" id="IPR029062">
    <property type="entry name" value="Class_I_gatase-like"/>
</dbReference>
<dbReference type="EC" id="3.4.15.6" evidence="4"/>
<dbReference type="EMBL" id="CP029186">
    <property type="protein sequence ID" value="AWH86579.1"/>
    <property type="molecule type" value="Genomic_DNA"/>
</dbReference>
<gene>
    <name evidence="9" type="ORF">HYN59_16340</name>
</gene>
<evidence type="ECO:0000256" key="6">
    <source>
        <dbReference type="ARBA" id="ARBA00022670"/>
    </source>
</evidence>
<protein>
    <recommendedName>
        <fullName evidence="5">Cyanophycinase</fullName>
        <ecNumber evidence="4">3.4.15.6</ecNumber>
    </recommendedName>
</protein>
<dbReference type="PANTHER" id="PTHR36175:SF1">
    <property type="entry name" value="CYANOPHYCINASE"/>
    <property type="match status" value="1"/>
</dbReference>
<dbReference type="KEGG" id="falb:HYN59_16340"/>
<sequence>MGKGKLIIIGGAENKGDDSKKNYTFDSDANVEIYNENGILKRIVDESAKKEKSRIEILSTASTEKSIGKDYVQAFGRLGVTNTGVIDINEREEARDAGLLKRLKEADVVMVTGGDQMRLTSLLGGTPFLELLLEKYNTDSNFIYAGSSAGAAAASNNMVFQGTSEDALYKGKVRITSGLALISDVIIDTHFVKRGRIGRLFQAVVANPRLLGIGLEENTALLISGNVMEAIGPGMTILVDGRGIADSNFNNIDDGEAISIENITVHVMSKYDRYDLKKHKLKIDHQNNG</sequence>
<dbReference type="SUPFAM" id="SSF52317">
    <property type="entry name" value="Class I glutamine amidotransferase-like"/>
    <property type="match status" value="1"/>
</dbReference>
<dbReference type="AlphaFoldDB" id="A0A2S1R1X0"/>
<dbReference type="RefSeq" id="WP_108779302.1">
    <property type="nucleotide sequence ID" value="NZ_CP029186.1"/>
</dbReference>
<evidence type="ECO:0000256" key="4">
    <source>
        <dbReference type="ARBA" id="ARBA00013115"/>
    </source>
</evidence>
<reference evidence="9 10" key="1">
    <citation type="submission" date="2018-04" db="EMBL/GenBank/DDBJ databases">
        <title>Genome sequencing of Flavobacterium sp. HYN0059.</title>
        <authorList>
            <person name="Yi H."/>
            <person name="Baek C."/>
        </authorList>
    </citation>
    <scope>NUCLEOTIDE SEQUENCE [LARGE SCALE GENOMIC DNA]</scope>
    <source>
        <strain evidence="9 10">HYN0059</strain>
    </source>
</reference>
<dbReference type="Pfam" id="PF03575">
    <property type="entry name" value="Peptidase_S51"/>
    <property type="match status" value="1"/>
</dbReference>
<keyword evidence="7" id="KW-0378">Hydrolase</keyword>
<keyword evidence="8" id="KW-0720">Serine protease</keyword>
<dbReference type="InterPro" id="IPR005320">
    <property type="entry name" value="Peptidase_S51"/>
</dbReference>
<keyword evidence="6" id="KW-0645">Protease</keyword>